<dbReference type="GO" id="GO:0016787">
    <property type="term" value="F:hydrolase activity"/>
    <property type="evidence" value="ECO:0007669"/>
    <property type="project" value="UniProtKB-KW"/>
</dbReference>
<evidence type="ECO:0000256" key="1">
    <source>
        <dbReference type="ARBA" id="ARBA00010088"/>
    </source>
</evidence>
<dbReference type="EMBL" id="JBGEHV010000007">
    <property type="protein sequence ID" value="MEY8038919.1"/>
    <property type="molecule type" value="Genomic_DNA"/>
</dbReference>
<feature type="chain" id="PRO_5045060657" evidence="5">
    <location>
        <begin position="24"/>
        <end position="499"/>
    </location>
</feature>
<evidence type="ECO:0000256" key="3">
    <source>
        <dbReference type="ARBA" id="ARBA00022801"/>
    </source>
</evidence>
<evidence type="ECO:0000256" key="2">
    <source>
        <dbReference type="ARBA" id="ARBA00022729"/>
    </source>
</evidence>
<dbReference type="Gene3D" id="3.40.50.1820">
    <property type="entry name" value="alpha/beta hydrolase"/>
    <property type="match status" value="1"/>
</dbReference>
<dbReference type="Proteomes" id="UP001564626">
    <property type="component" value="Unassembled WGS sequence"/>
</dbReference>
<sequence length="499" mass="53770">MQRSTALGLIAATVLATCPAAQAAPALHFGPCPEDVSTPYPELRCAGLDVPLDHADPAAGTVRLLISRLPARDPATRRGALLTNPGGPGGPGIAFAGSLSRRLPDAVLNSYDLIGVDIRHTAHSTPIHCVDAATYWRAPLPDPDAEAARERNWRRAAEYAAGCAQRAGRYLPHLTTPTIARDLDLVREALGEQRISFLGYSWGTYLGAVYGRLFPHRVDRMVLDSVVDPSRVWYANNLAQDVAVQRRLGRYFDWVARHHGTFGLGADRERVHSAWRAVRAELRRAPRGPLGPSELIGTTFTALYGEDDWIRLAEALAAFHLRGDDRPLVGMVVPKDAAAENANAIYNAVECADAPWPADRATWERDAAAMARHSPLAAWYNLWSVAPCRTWPAPSGQPVRITGAGLPPVLLLNSVHDVATPYAGALRMHRALPSSVLVTERDSGAHGLYAMAGNAEIDRIGTDYLVRGSLPAGDVAVPGHPKPDPAAPGPPRGRQLVLR</sequence>
<proteinExistence type="inferred from homology"/>
<dbReference type="Pfam" id="PF08386">
    <property type="entry name" value="Abhydrolase_4"/>
    <property type="match status" value="1"/>
</dbReference>
<name>A0ABV4CHM3_9PSEU</name>
<keyword evidence="8" id="KW-1185">Reference proteome</keyword>
<feature type="signal peptide" evidence="5">
    <location>
        <begin position="1"/>
        <end position="23"/>
    </location>
</feature>
<protein>
    <submittedName>
        <fullName evidence="7">Alpha/beta hydrolase</fullName>
    </submittedName>
</protein>
<keyword evidence="2 5" id="KW-0732">Signal</keyword>
<dbReference type="PANTHER" id="PTHR43248">
    <property type="entry name" value="2-SUCCINYL-6-HYDROXY-2,4-CYCLOHEXADIENE-1-CARBOXYLATE SYNTHASE"/>
    <property type="match status" value="1"/>
</dbReference>
<evidence type="ECO:0000259" key="6">
    <source>
        <dbReference type="Pfam" id="PF08386"/>
    </source>
</evidence>
<dbReference type="PANTHER" id="PTHR43248:SF29">
    <property type="entry name" value="TRIPEPTIDYL AMINOPEPTIDASE"/>
    <property type="match status" value="1"/>
</dbReference>
<evidence type="ECO:0000313" key="7">
    <source>
        <dbReference type="EMBL" id="MEY8038919.1"/>
    </source>
</evidence>
<evidence type="ECO:0000256" key="4">
    <source>
        <dbReference type="SAM" id="MobiDB-lite"/>
    </source>
</evidence>
<gene>
    <name evidence="7" type="ORF">AB8O55_05880</name>
</gene>
<dbReference type="InterPro" id="IPR013595">
    <property type="entry name" value="Pept_S33_TAP-like_C"/>
</dbReference>
<dbReference type="SUPFAM" id="SSF53474">
    <property type="entry name" value="alpha/beta-Hydrolases"/>
    <property type="match status" value="1"/>
</dbReference>
<accession>A0ABV4CHM3</accession>
<feature type="domain" description="Peptidase S33 tripeptidyl aminopeptidase-like C-terminal" evidence="6">
    <location>
        <begin position="379"/>
        <end position="475"/>
    </location>
</feature>
<dbReference type="RefSeq" id="WP_345366512.1">
    <property type="nucleotide sequence ID" value="NZ_BAABII010000016.1"/>
</dbReference>
<dbReference type="InterPro" id="IPR029058">
    <property type="entry name" value="AB_hydrolase_fold"/>
</dbReference>
<keyword evidence="3 7" id="KW-0378">Hydrolase</keyword>
<organism evidence="7 8">
    <name type="scientific">Saccharopolyspora cebuensis</name>
    <dbReference type="NCBI Taxonomy" id="418759"/>
    <lineage>
        <taxon>Bacteria</taxon>
        <taxon>Bacillati</taxon>
        <taxon>Actinomycetota</taxon>
        <taxon>Actinomycetes</taxon>
        <taxon>Pseudonocardiales</taxon>
        <taxon>Pseudonocardiaceae</taxon>
        <taxon>Saccharopolyspora</taxon>
    </lineage>
</organism>
<evidence type="ECO:0000313" key="8">
    <source>
        <dbReference type="Proteomes" id="UP001564626"/>
    </source>
</evidence>
<dbReference type="InterPro" id="IPR051601">
    <property type="entry name" value="Serine_prot/Carboxylest_S33"/>
</dbReference>
<feature type="region of interest" description="Disordered" evidence="4">
    <location>
        <begin position="475"/>
        <end position="499"/>
    </location>
</feature>
<reference evidence="7 8" key="1">
    <citation type="submission" date="2024-08" db="EMBL/GenBank/DDBJ databases">
        <title>Genome mining of Saccharopolyspora cebuensis PGLac3 from Nigerian medicinal plant.</title>
        <authorList>
            <person name="Ezeobiora C.E."/>
            <person name="Igbokwe N.H."/>
            <person name="Amin D.H."/>
            <person name="Mendie U.E."/>
        </authorList>
    </citation>
    <scope>NUCLEOTIDE SEQUENCE [LARGE SCALE GENOMIC DNA]</scope>
    <source>
        <strain evidence="7 8">PGLac3</strain>
    </source>
</reference>
<evidence type="ECO:0000256" key="5">
    <source>
        <dbReference type="SAM" id="SignalP"/>
    </source>
</evidence>
<comment type="caution">
    <text evidence="7">The sequence shown here is derived from an EMBL/GenBank/DDBJ whole genome shotgun (WGS) entry which is preliminary data.</text>
</comment>
<comment type="similarity">
    <text evidence="1">Belongs to the peptidase S33 family.</text>
</comment>